<organism evidence="1 2">
    <name type="scientific">Actinomadura napierensis</name>
    <dbReference type="NCBI Taxonomy" id="267854"/>
    <lineage>
        <taxon>Bacteria</taxon>
        <taxon>Bacillati</taxon>
        <taxon>Actinomycetota</taxon>
        <taxon>Actinomycetes</taxon>
        <taxon>Streptosporangiales</taxon>
        <taxon>Thermomonosporaceae</taxon>
        <taxon>Actinomadura</taxon>
    </lineage>
</organism>
<reference evidence="2" key="1">
    <citation type="journal article" date="2019" name="Int. J. Syst. Evol. Microbiol.">
        <title>The Global Catalogue of Microorganisms (GCM) 10K type strain sequencing project: providing services to taxonomists for standard genome sequencing and annotation.</title>
        <authorList>
            <consortium name="The Broad Institute Genomics Platform"/>
            <consortium name="The Broad Institute Genome Sequencing Center for Infectious Disease"/>
            <person name="Wu L."/>
            <person name="Ma J."/>
        </authorList>
    </citation>
    <scope>NUCLEOTIDE SEQUENCE [LARGE SCALE GENOMIC DNA]</scope>
    <source>
        <strain evidence="2">JCM 13850</strain>
    </source>
</reference>
<gene>
    <name evidence="1" type="ORF">GCM10009727_89130</name>
</gene>
<protein>
    <submittedName>
        <fullName evidence="1">Uncharacterized protein</fullName>
    </submittedName>
</protein>
<keyword evidence="2" id="KW-1185">Reference proteome</keyword>
<evidence type="ECO:0000313" key="2">
    <source>
        <dbReference type="Proteomes" id="UP001501020"/>
    </source>
</evidence>
<accession>A0ABP5MBF8</accession>
<comment type="caution">
    <text evidence="1">The sequence shown here is derived from an EMBL/GenBank/DDBJ whole genome shotgun (WGS) entry which is preliminary data.</text>
</comment>
<evidence type="ECO:0000313" key="1">
    <source>
        <dbReference type="EMBL" id="GAA2168039.1"/>
    </source>
</evidence>
<name>A0ABP5MBF8_9ACTN</name>
<sequence>MVRSAPVSAAVFLTVGGVQEPEQVDQGGAGDAVFVAVDLAGVDGQPQLHAGGVAGEPVVAAQHRGQVVGEGVQQMVGGDVGRDDEQRPVATVFAVARRPRHPGEPACLGDQDVHLPPQMQLRRRVPAGAELADVDGGQRGGHRPVPDVAGRAGLVRQVRVARVLAHASAPASRPAEAVPVVVFFDAGQDAAAVGERSVRPVGR</sequence>
<dbReference type="EMBL" id="BAAAMR010000151">
    <property type="protein sequence ID" value="GAA2168039.1"/>
    <property type="molecule type" value="Genomic_DNA"/>
</dbReference>
<dbReference type="RefSeq" id="WP_344282947.1">
    <property type="nucleotide sequence ID" value="NZ_BAAAMR010000151.1"/>
</dbReference>
<dbReference type="Proteomes" id="UP001501020">
    <property type="component" value="Unassembled WGS sequence"/>
</dbReference>
<proteinExistence type="predicted"/>